<keyword evidence="2" id="KW-1133">Transmembrane helix</keyword>
<feature type="region of interest" description="Disordered" evidence="1">
    <location>
        <begin position="1"/>
        <end position="21"/>
    </location>
</feature>
<protein>
    <submittedName>
        <fullName evidence="3">Uncharacterized protein</fullName>
    </submittedName>
</protein>
<keyword evidence="4" id="KW-1185">Reference proteome</keyword>
<feature type="transmembrane region" description="Helical" evidence="2">
    <location>
        <begin position="180"/>
        <end position="201"/>
    </location>
</feature>
<gene>
    <name evidence="3" type="ORF">EYF80_020096</name>
</gene>
<evidence type="ECO:0000313" key="3">
    <source>
        <dbReference type="EMBL" id="TNN69732.1"/>
    </source>
</evidence>
<accession>A0A4Z2HXS1</accession>
<organism evidence="3 4">
    <name type="scientific">Liparis tanakae</name>
    <name type="common">Tanaka's snailfish</name>
    <dbReference type="NCBI Taxonomy" id="230148"/>
    <lineage>
        <taxon>Eukaryota</taxon>
        <taxon>Metazoa</taxon>
        <taxon>Chordata</taxon>
        <taxon>Craniata</taxon>
        <taxon>Vertebrata</taxon>
        <taxon>Euteleostomi</taxon>
        <taxon>Actinopterygii</taxon>
        <taxon>Neopterygii</taxon>
        <taxon>Teleostei</taxon>
        <taxon>Neoteleostei</taxon>
        <taxon>Acanthomorphata</taxon>
        <taxon>Eupercaria</taxon>
        <taxon>Perciformes</taxon>
        <taxon>Cottioidei</taxon>
        <taxon>Cottales</taxon>
        <taxon>Liparidae</taxon>
        <taxon>Liparis</taxon>
    </lineage>
</organism>
<keyword evidence="2" id="KW-0472">Membrane</keyword>
<reference evidence="3 4" key="1">
    <citation type="submission" date="2019-03" db="EMBL/GenBank/DDBJ databases">
        <title>First draft genome of Liparis tanakae, snailfish: a comprehensive survey of snailfish specific genes.</title>
        <authorList>
            <person name="Kim W."/>
            <person name="Song I."/>
            <person name="Jeong J.-H."/>
            <person name="Kim D."/>
            <person name="Kim S."/>
            <person name="Ryu S."/>
            <person name="Song J.Y."/>
            <person name="Lee S.K."/>
        </authorList>
    </citation>
    <scope>NUCLEOTIDE SEQUENCE [LARGE SCALE GENOMIC DNA]</scope>
    <source>
        <tissue evidence="3">Muscle</tissue>
    </source>
</reference>
<evidence type="ECO:0000256" key="1">
    <source>
        <dbReference type="SAM" id="MobiDB-lite"/>
    </source>
</evidence>
<feature type="compositionally biased region" description="Polar residues" evidence="1">
    <location>
        <begin position="1"/>
        <end position="14"/>
    </location>
</feature>
<comment type="caution">
    <text evidence="3">The sequence shown here is derived from an EMBL/GenBank/DDBJ whole genome shotgun (WGS) entry which is preliminary data.</text>
</comment>
<keyword evidence="2" id="KW-0812">Transmembrane</keyword>
<dbReference type="Proteomes" id="UP000314294">
    <property type="component" value="Unassembled WGS sequence"/>
</dbReference>
<name>A0A4Z2HXS1_9TELE</name>
<proteinExistence type="predicted"/>
<evidence type="ECO:0000313" key="4">
    <source>
        <dbReference type="Proteomes" id="UP000314294"/>
    </source>
</evidence>
<feature type="region of interest" description="Disordered" evidence="1">
    <location>
        <begin position="92"/>
        <end position="111"/>
    </location>
</feature>
<dbReference type="EMBL" id="SRLO01000172">
    <property type="protein sequence ID" value="TNN69732.1"/>
    <property type="molecule type" value="Genomic_DNA"/>
</dbReference>
<evidence type="ECO:0000256" key="2">
    <source>
        <dbReference type="SAM" id="Phobius"/>
    </source>
</evidence>
<dbReference type="AlphaFoldDB" id="A0A4Z2HXS1"/>
<sequence length="213" mass="24088">MQNAPDKPSCQSELEPSLRPARAPLAAVNGFKSYKRDCDGIERGFGLSEREPRRQDDSDVSLARRAFCAIRRTQRHQELRVPTALYLHGRSSYFKENTPPPSKKKKQSEASFERRSLHCTLSTTLSVIRSVRYVTMHLLRTVTVPFGLRVSWKVASPFNLVSHLITLVGFPLDDTQVATVILRFVALATIVGVVKVMRVVGRAVERRTIERDN</sequence>